<dbReference type="PANTHER" id="PTHR46128:SF82">
    <property type="entry name" value="PENTACOTRIPEPTIDE-REPEAT REGION OF PRORP DOMAIN-CONTAINING PROTEIN"/>
    <property type="match status" value="1"/>
</dbReference>
<dbReference type="InterPro" id="IPR002885">
    <property type="entry name" value="PPR_rpt"/>
</dbReference>
<evidence type="ECO:0000256" key="2">
    <source>
        <dbReference type="PROSITE-ProRule" id="PRU00708"/>
    </source>
</evidence>
<reference evidence="4" key="2">
    <citation type="submission" date="2023-05" db="EMBL/GenBank/DDBJ databases">
        <authorList>
            <consortium name="Lawrence Berkeley National Laboratory"/>
            <person name="Steindorff A."/>
            <person name="Hensen N."/>
            <person name="Bonometti L."/>
            <person name="Westerberg I."/>
            <person name="Brannstrom I.O."/>
            <person name="Guillou S."/>
            <person name="Cros-Aarteil S."/>
            <person name="Calhoun S."/>
            <person name="Haridas S."/>
            <person name="Kuo A."/>
            <person name="Mondo S."/>
            <person name="Pangilinan J."/>
            <person name="Riley R."/>
            <person name="Labutti K."/>
            <person name="Andreopoulos B."/>
            <person name="Lipzen A."/>
            <person name="Chen C."/>
            <person name="Yanf M."/>
            <person name="Daum C."/>
            <person name="Ng V."/>
            <person name="Clum A."/>
            <person name="Ohm R."/>
            <person name="Martin F."/>
            <person name="Silar P."/>
            <person name="Natvig D."/>
            <person name="Lalanne C."/>
            <person name="Gautier V."/>
            <person name="Ament-Velasquez S.L."/>
            <person name="Kruys A."/>
            <person name="Hutchinson M.I."/>
            <person name="Powell A.J."/>
            <person name="Barry K."/>
            <person name="Miller A.N."/>
            <person name="Grigoriev I.V."/>
            <person name="Debuchy R."/>
            <person name="Gladieux P."/>
            <person name="Thoren M.H."/>
            <person name="Johannesson H."/>
        </authorList>
    </citation>
    <scope>NUCLEOTIDE SEQUENCE</scope>
    <source>
        <strain evidence="4">PSN243</strain>
    </source>
</reference>
<feature type="repeat" description="PPR" evidence="2">
    <location>
        <begin position="767"/>
        <end position="801"/>
    </location>
</feature>
<dbReference type="PROSITE" id="PS51375">
    <property type="entry name" value="PPR"/>
    <property type="match status" value="2"/>
</dbReference>
<dbReference type="Gene3D" id="1.25.40.10">
    <property type="entry name" value="Tetratricopeptide repeat domain"/>
    <property type="match status" value="3"/>
</dbReference>
<gene>
    <name evidence="4" type="ORF">QBC34DRAFT_418990</name>
</gene>
<dbReference type="AlphaFoldDB" id="A0AAV9G180"/>
<evidence type="ECO:0000256" key="1">
    <source>
        <dbReference type="ARBA" id="ARBA00007626"/>
    </source>
</evidence>
<comment type="caution">
    <text evidence="4">The sequence shown here is derived from an EMBL/GenBank/DDBJ whole genome shotgun (WGS) entry which is preliminary data.</text>
</comment>
<protein>
    <recommendedName>
        <fullName evidence="6">Pentatricopeptide repeat-containing protein</fullName>
    </recommendedName>
</protein>
<feature type="repeat" description="PPR" evidence="2">
    <location>
        <begin position="613"/>
        <end position="647"/>
    </location>
</feature>
<dbReference type="InterPro" id="IPR050872">
    <property type="entry name" value="PPR_P_subfamily"/>
</dbReference>
<dbReference type="InterPro" id="IPR011990">
    <property type="entry name" value="TPR-like_helical_dom_sf"/>
</dbReference>
<feature type="region of interest" description="Disordered" evidence="3">
    <location>
        <begin position="256"/>
        <end position="278"/>
    </location>
</feature>
<dbReference type="EMBL" id="MU866023">
    <property type="protein sequence ID" value="KAK4442254.1"/>
    <property type="molecule type" value="Genomic_DNA"/>
</dbReference>
<dbReference type="Pfam" id="PF01535">
    <property type="entry name" value="PPR"/>
    <property type="match status" value="1"/>
</dbReference>
<organism evidence="4 5">
    <name type="scientific">Podospora aff. communis PSN243</name>
    <dbReference type="NCBI Taxonomy" id="3040156"/>
    <lineage>
        <taxon>Eukaryota</taxon>
        <taxon>Fungi</taxon>
        <taxon>Dikarya</taxon>
        <taxon>Ascomycota</taxon>
        <taxon>Pezizomycotina</taxon>
        <taxon>Sordariomycetes</taxon>
        <taxon>Sordariomycetidae</taxon>
        <taxon>Sordariales</taxon>
        <taxon>Podosporaceae</taxon>
        <taxon>Podospora</taxon>
    </lineage>
</organism>
<evidence type="ECO:0000313" key="5">
    <source>
        <dbReference type="Proteomes" id="UP001321760"/>
    </source>
</evidence>
<dbReference type="NCBIfam" id="TIGR00756">
    <property type="entry name" value="PPR"/>
    <property type="match status" value="1"/>
</dbReference>
<feature type="region of interest" description="Disordered" evidence="3">
    <location>
        <begin position="43"/>
        <end position="76"/>
    </location>
</feature>
<dbReference type="Pfam" id="PF13041">
    <property type="entry name" value="PPR_2"/>
    <property type="match status" value="2"/>
</dbReference>
<reference evidence="4" key="1">
    <citation type="journal article" date="2023" name="Mol. Phylogenet. Evol.">
        <title>Genome-scale phylogeny and comparative genomics of the fungal order Sordariales.</title>
        <authorList>
            <person name="Hensen N."/>
            <person name="Bonometti L."/>
            <person name="Westerberg I."/>
            <person name="Brannstrom I.O."/>
            <person name="Guillou S."/>
            <person name="Cros-Aarteil S."/>
            <person name="Calhoun S."/>
            <person name="Haridas S."/>
            <person name="Kuo A."/>
            <person name="Mondo S."/>
            <person name="Pangilinan J."/>
            <person name="Riley R."/>
            <person name="LaButti K."/>
            <person name="Andreopoulos B."/>
            <person name="Lipzen A."/>
            <person name="Chen C."/>
            <person name="Yan M."/>
            <person name="Daum C."/>
            <person name="Ng V."/>
            <person name="Clum A."/>
            <person name="Steindorff A."/>
            <person name="Ohm R.A."/>
            <person name="Martin F."/>
            <person name="Silar P."/>
            <person name="Natvig D.O."/>
            <person name="Lalanne C."/>
            <person name="Gautier V."/>
            <person name="Ament-Velasquez S.L."/>
            <person name="Kruys A."/>
            <person name="Hutchinson M.I."/>
            <person name="Powell A.J."/>
            <person name="Barry K."/>
            <person name="Miller A.N."/>
            <person name="Grigoriev I.V."/>
            <person name="Debuchy R."/>
            <person name="Gladieux P."/>
            <person name="Hiltunen Thoren M."/>
            <person name="Johannesson H."/>
        </authorList>
    </citation>
    <scope>NUCLEOTIDE SEQUENCE</scope>
    <source>
        <strain evidence="4">PSN243</strain>
    </source>
</reference>
<proteinExistence type="inferred from homology"/>
<dbReference type="Proteomes" id="UP001321760">
    <property type="component" value="Unassembled WGS sequence"/>
</dbReference>
<name>A0AAV9G180_9PEZI</name>
<dbReference type="PANTHER" id="PTHR46128">
    <property type="entry name" value="MITOCHONDRIAL GROUP I INTRON SPLICING FACTOR CCM1"/>
    <property type="match status" value="1"/>
</dbReference>
<accession>A0AAV9G180</accession>
<feature type="compositionally biased region" description="Polar residues" evidence="3">
    <location>
        <begin position="256"/>
        <end position="271"/>
    </location>
</feature>
<keyword evidence="5" id="KW-1185">Reference proteome</keyword>
<evidence type="ECO:0000256" key="3">
    <source>
        <dbReference type="SAM" id="MobiDB-lite"/>
    </source>
</evidence>
<comment type="similarity">
    <text evidence="1">Belongs to the PPR family. P subfamily.</text>
</comment>
<evidence type="ECO:0000313" key="4">
    <source>
        <dbReference type="EMBL" id="KAK4442254.1"/>
    </source>
</evidence>
<sequence length="870" mass="97282">MRELGYVCLRCHVRLLAASWTRPGLQTTRLSSFSQRYSITSTPPIDAEIRDQQRKSASAPRRNKTRGGTARRDVRGVAAPDGASSLAVFQSIVGKQHDQLAPSEPQNQTSNILLVKEVSRIKQMLEQEGASATEAFAFFEETIYPQLRDAGDSTPLIVRNQLAAELFPKLAGEISRSCAVVRPTIVLRITQLMVEFGVVTPATWGDFVIGLADCICRLPTEPEAFDSIQAYETSMAQREALLHDLVDAWHAFGIPTPNSLKTPEPETTQPKNAEAPGNEVKFAVADAVPENGTKSQPSRKGQHRKPTLAELLAELLPQYTRHELARPSWAALATYALLVDIKSRNETLWQKARPFLQMMRQPLANCFIPSAKSRAPVFQGCPSVLDTLVKDFLSRRQMKQNIKWKLSTPAPTSSSFAKTIHKEIGQAIKARSLTALDAAWGRFWGEEDKPSAEKLRQLLGLREIFDYFIHAYMSIRQTQRSLDVWNSMVKHGIEPTLKTWTSMIKGCTNARNAHGIKTVWDRLIATGAKLDNHVWTARISGLIESNDFEAGFAALREMAQIWDERHKPEYATVAVKPSVESINASLNWLLRYNRFQPAMDLLLWAAKQGIEPDVYTFNTMLRPLVRQGKTAQARALLDMMKSINVNADASTFTILLDGALPGISTLSSKDQVDRINQIIEEIEAAGFKPNMINFGKMIYILLQEGGRDSDSAAVKAVLAHIWKRGFELSSHILTMLAEHYFSRDPPDAAAVTQLIENRRLRQNPSIDRVFWERVIKGYCQAGETQKALEIFDEGFTSGSTMAFSTLHELLLALVEAGENERAKALVKAVRGMPEMDDGDGKVASTQAAETQARPLRYWKHRFWHLAEQVV</sequence>
<evidence type="ECO:0008006" key="6">
    <source>
        <dbReference type="Google" id="ProtNLM"/>
    </source>
</evidence>